<accession>A0ABW1XKL1</accession>
<name>A0ABW1XKL1_9ALTE</name>
<keyword evidence="2" id="KW-1185">Reference proteome</keyword>
<organism evidence="1 2">
    <name type="scientific">Pseudobowmanella zhangzhouensis</name>
    <dbReference type="NCBI Taxonomy" id="1537679"/>
    <lineage>
        <taxon>Bacteria</taxon>
        <taxon>Pseudomonadati</taxon>
        <taxon>Pseudomonadota</taxon>
        <taxon>Gammaproteobacteria</taxon>
        <taxon>Alteromonadales</taxon>
        <taxon>Alteromonadaceae</taxon>
    </lineage>
</organism>
<evidence type="ECO:0000313" key="1">
    <source>
        <dbReference type="EMBL" id="MFC6440593.1"/>
    </source>
</evidence>
<dbReference type="RefSeq" id="WP_131258395.1">
    <property type="nucleotide sequence ID" value="NZ_JBHSUS010000001.1"/>
</dbReference>
<evidence type="ECO:0008006" key="3">
    <source>
        <dbReference type="Google" id="ProtNLM"/>
    </source>
</evidence>
<gene>
    <name evidence="1" type="ORF">ACFP85_10590</name>
</gene>
<evidence type="ECO:0000313" key="2">
    <source>
        <dbReference type="Proteomes" id="UP001596364"/>
    </source>
</evidence>
<dbReference type="Proteomes" id="UP001596364">
    <property type="component" value="Unassembled WGS sequence"/>
</dbReference>
<reference evidence="2" key="1">
    <citation type="journal article" date="2019" name="Int. J. Syst. Evol. Microbiol.">
        <title>The Global Catalogue of Microorganisms (GCM) 10K type strain sequencing project: providing services to taxonomists for standard genome sequencing and annotation.</title>
        <authorList>
            <consortium name="The Broad Institute Genomics Platform"/>
            <consortium name="The Broad Institute Genome Sequencing Center for Infectious Disease"/>
            <person name="Wu L."/>
            <person name="Ma J."/>
        </authorList>
    </citation>
    <scope>NUCLEOTIDE SEQUENCE [LARGE SCALE GENOMIC DNA]</scope>
    <source>
        <strain evidence="2">CGMCC 1.16031</strain>
    </source>
</reference>
<comment type="caution">
    <text evidence="1">The sequence shown here is derived from an EMBL/GenBank/DDBJ whole genome shotgun (WGS) entry which is preliminary data.</text>
</comment>
<protein>
    <recommendedName>
        <fullName evidence="3">Beta/Gamma crystallin</fullName>
    </recommendedName>
</protein>
<proteinExistence type="predicted"/>
<sequence>MKSIKFNFWLPCLFLYLLAINFTYGKGVKFEQLSIIKIVAYPEGFNNKAIVTSGYLIFNQGEGPHYGYWISPFKNFDPYSSIYLGFNDEQITSHYFDGSFCGVSGFFVYREELKSMELKPVDDFIDVYCY</sequence>
<dbReference type="EMBL" id="JBHSUS010000001">
    <property type="protein sequence ID" value="MFC6440593.1"/>
    <property type="molecule type" value="Genomic_DNA"/>
</dbReference>